<evidence type="ECO:0000313" key="2">
    <source>
        <dbReference type="EMBL" id="GMA86906.1"/>
    </source>
</evidence>
<feature type="compositionally biased region" description="Basic and acidic residues" evidence="1">
    <location>
        <begin position="37"/>
        <end position="69"/>
    </location>
</feature>
<evidence type="ECO:0000256" key="1">
    <source>
        <dbReference type="SAM" id="MobiDB-lite"/>
    </source>
</evidence>
<evidence type="ECO:0000313" key="3">
    <source>
        <dbReference type="Proteomes" id="UP001157017"/>
    </source>
</evidence>
<sequence>MVVGLEGRQHHDAGPRAGVRQPPGGLDAAGARHAHVHEHDVGVERLDGRDGLRAVRRLADHDDAPDPVDHQPQPGAHEPLVVDDEHADRRGPGVVRVVGVVLGRAA</sequence>
<accession>A0ABQ6JFC5</accession>
<protein>
    <submittedName>
        <fullName evidence="2">Uncharacterized protein</fullName>
    </submittedName>
</protein>
<comment type="caution">
    <text evidence="2">The sequence shown here is derived from an EMBL/GenBank/DDBJ whole genome shotgun (WGS) entry which is preliminary data.</text>
</comment>
<name>A0ABQ6JFC5_9ACTN</name>
<dbReference type="Proteomes" id="UP001157017">
    <property type="component" value="Unassembled WGS sequence"/>
</dbReference>
<dbReference type="EMBL" id="BSUZ01000001">
    <property type="protein sequence ID" value="GMA86906.1"/>
    <property type="molecule type" value="Genomic_DNA"/>
</dbReference>
<keyword evidence="3" id="KW-1185">Reference proteome</keyword>
<organism evidence="2 3">
    <name type="scientific">Angustibacter aerolatus</name>
    <dbReference type="NCBI Taxonomy" id="1162965"/>
    <lineage>
        <taxon>Bacteria</taxon>
        <taxon>Bacillati</taxon>
        <taxon>Actinomycetota</taxon>
        <taxon>Actinomycetes</taxon>
        <taxon>Kineosporiales</taxon>
        <taxon>Kineosporiaceae</taxon>
    </lineage>
</organism>
<reference evidence="3" key="1">
    <citation type="journal article" date="2019" name="Int. J. Syst. Evol. Microbiol.">
        <title>The Global Catalogue of Microorganisms (GCM) 10K type strain sequencing project: providing services to taxonomists for standard genome sequencing and annotation.</title>
        <authorList>
            <consortium name="The Broad Institute Genomics Platform"/>
            <consortium name="The Broad Institute Genome Sequencing Center for Infectious Disease"/>
            <person name="Wu L."/>
            <person name="Ma J."/>
        </authorList>
    </citation>
    <scope>NUCLEOTIDE SEQUENCE [LARGE SCALE GENOMIC DNA]</scope>
    <source>
        <strain evidence="3">NBRC 108730</strain>
    </source>
</reference>
<gene>
    <name evidence="2" type="ORF">GCM10025868_21560</name>
</gene>
<feature type="region of interest" description="Disordered" evidence="1">
    <location>
        <begin position="1"/>
        <end position="89"/>
    </location>
</feature>
<proteinExistence type="predicted"/>